<dbReference type="SUPFAM" id="SSF47781">
    <property type="entry name" value="RuvA domain 2-like"/>
    <property type="match status" value="1"/>
</dbReference>
<dbReference type="RefSeq" id="WP_267613060.1">
    <property type="nucleotide sequence ID" value="NZ_JAOVZQ010000001.1"/>
</dbReference>
<dbReference type="PROSITE" id="PS01302">
    <property type="entry name" value="UPF0758"/>
    <property type="match status" value="1"/>
</dbReference>
<dbReference type="PANTHER" id="PTHR30471">
    <property type="entry name" value="DNA REPAIR PROTEIN RADC"/>
    <property type="match status" value="1"/>
</dbReference>
<organism evidence="9 10">
    <name type="scientific">Hoeflea ulvae</name>
    <dbReference type="NCBI Taxonomy" id="2983764"/>
    <lineage>
        <taxon>Bacteria</taxon>
        <taxon>Pseudomonadati</taxon>
        <taxon>Pseudomonadota</taxon>
        <taxon>Alphaproteobacteria</taxon>
        <taxon>Hyphomicrobiales</taxon>
        <taxon>Rhizobiaceae</taxon>
        <taxon>Hoeflea</taxon>
    </lineage>
</organism>
<proteinExistence type="inferred from homology"/>
<keyword evidence="3" id="KW-0378">Hydrolase</keyword>
<dbReference type="Gene3D" id="3.40.140.10">
    <property type="entry name" value="Cytidine Deaminase, domain 2"/>
    <property type="match status" value="1"/>
</dbReference>
<keyword evidence="10" id="KW-1185">Reference proteome</keyword>
<comment type="caution">
    <text evidence="9">The sequence shown here is derived from an EMBL/GenBank/DDBJ whole genome shotgun (WGS) entry which is preliminary data.</text>
</comment>
<protein>
    <submittedName>
        <fullName evidence="9">DNA repair protein RadC</fullName>
    </submittedName>
</protein>
<name>A0ABT3YGY8_9HYPH</name>
<dbReference type="EMBL" id="JAOVZQ010000001">
    <property type="protein sequence ID" value="MCY0095164.1"/>
    <property type="molecule type" value="Genomic_DNA"/>
</dbReference>
<dbReference type="Pfam" id="PF04002">
    <property type="entry name" value="RadC"/>
    <property type="match status" value="1"/>
</dbReference>
<dbReference type="PANTHER" id="PTHR30471:SF3">
    <property type="entry name" value="UPF0758 PROTEIN YEES-RELATED"/>
    <property type="match status" value="1"/>
</dbReference>
<evidence type="ECO:0000256" key="5">
    <source>
        <dbReference type="ARBA" id="ARBA00023049"/>
    </source>
</evidence>
<dbReference type="InterPro" id="IPR010994">
    <property type="entry name" value="RuvA_2-like"/>
</dbReference>
<dbReference type="NCBIfam" id="TIGR00608">
    <property type="entry name" value="radc"/>
    <property type="match status" value="1"/>
</dbReference>
<keyword evidence="5" id="KW-0482">Metalloprotease</keyword>
<sequence length="281" mass="30843">MTSRRHPGQSDNGPGDGGIRDEGLEVAPEDERSFFAETRPGKPKGLAVDATTPGPAVSGEHYHGHRDRLRQRFRDSGDRALADYELLELLLFRLIPRRDTKPIAKALLARFGSLPEVLGAPTHLLTEVKGVGDSVATDLKLVAAFAHRMLKGGLKDRQVLASWSSVIEYCRAAMAFEAREQFRVLFLDKKNTLIADEIQQTGTVDHTPVYPREVVKRALELSATAIILVHNHPSGDPTPSRADIEMTKLIIDTARPLGITVHDHIIIGKDGHASLKGLKLI</sequence>
<keyword evidence="2" id="KW-0479">Metal-binding</keyword>
<feature type="compositionally biased region" description="Basic and acidic residues" evidence="7">
    <location>
        <begin position="18"/>
        <end position="34"/>
    </location>
</feature>
<evidence type="ECO:0000313" key="9">
    <source>
        <dbReference type="EMBL" id="MCY0095164.1"/>
    </source>
</evidence>
<reference evidence="9" key="1">
    <citation type="submission" date="2022-10" db="EMBL/GenBank/DDBJ databases">
        <title>Hoeflea sp. J2-29, isolated from marine algae.</title>
        <authorList>
            <person name="Kristyanto S."/>
            <person name="Kim J.M."/>
            <person name="Jeon C.O."/>
        </authorList>
    </citation>
    <scope>NUCLEOTIDE SEQUENCE</scope>
    <source>
        <strain evidence="9">J2-29</strain>
    </source>
</reference>
<dbReference type="CDD" id="cd08071">
    <property type="entry name" value="MPN_DUF2466"/>
    <property type="match status" value="1"/>
</dbReference>
<evidence type="ECO:0000256" key="3">
    <source>
        <dbReference type="ARBA" id="ARBA00022801"/>
    </source>
</evidence>
<dbReference type="Proteomes" id="UP001081283">
    <property type="component" value="Unassembled WGS sequence"/>
</dbReference>
<dbReference type="InterPro" id="IPR025657">
    <property type="entry name" value="RadC_JAB"/>
</dbReference>
<dbReference type="InterPro" id="IPR020891">
    <property type="entry name" value="UPF0758_CS"/>
</dbReference>
<dbReference type="PROSITE" id="PS50249">
    <property type="entry name" value="MPN"/>
    <property type="match status" value="1"/>
</dbReference>
<keyword evidence="4" id="KW-0862">Zinc</keyword>
<keyword evidence="1" id="KW-0645">Protease</keyword>
<evidence type="ECO:0000259" key="8">
    <source>
        <dbReference type="PROSITE" id="PS50249"/>
    </source>
</evidence>
<comment type="similarity">
    <text evidence="6">Belongs to the UPF0758 family.</text>
</comment>
<evidence type="ECO:0000256" key="6">
    <source>
        <dbReference type="RuleBase" id="RU003797"/>
    </source>
</evidence>
<accession>A0ABT3YGY8</accession>
<evidence type="ECO:0000313" key="10">
    <source>
        <dbReference type="Proteomes" id="UP001081283"/>
    </source>
</evidence>
<dbReference type="NCBIfam" id="NF000642">
    <property type="entry name" value="PRK00024.1"/>
    <property type="match status" value="1"/>
</dbReference>
<gene>
    <name evidence="9" type="primary">radC</name>
    <name evidence="9" type="ORF">OEG82_14195</name>
</gene>
<feature type="region of interest" description="Disordered" evidence="7">
    <location>
        <begin position="1"/>
        <end position="66"/>
    </location>
</feature>
<dbReference type="InterPro" id="IPR001405">
    <property type="entry name" value="UPF0758"/>
</dbReference>
<feature type="domain" description="MPN" evidence="8">
    <location>
        <begin position="159"/>
        <end position="281"/>
    </location>
</feature>
<dbReference type="InterPro" id="IPR037518">
    <property type="entry name" value="MPN"/>
</dbReference>
<evidence type="ECO:0000256" key="2">
    <source>
        <dbReference type="ARBA" id="ARBA00022723"/>
    </source>
</evidence>
<evidence type="ECO:0000256" key="7">
    <source>
        <dbReference type="SAM" id="MobiDB-lite"/>
    </source>
</evidence>
<evidence type="ECO:0000256" key="4">
    <source>
        <dbReference type="ARBA" id="ARBA00022833"/>
    </source>
</evidence>
<dbReference type="SUPFAM" id="SSF102712">
    <property type="entry name" value="JAB1/MPN domain"/>
    <property type="match status" value="1"/>
</dbReference>
<evidence type="ECO:0000256" key="1">
    <source>
        <dbReference type="ARBA" id="ARBA00022670"/>
    </source>
</evidence>